<evidence type="ECO:0000313" key="2">
    <source>
        <dbReference type="EMBL" id="AXG78854.1"/>
    </source>
</evidence>
<keyword evidence="1" id="KW-0472">Membrane</keyword>
<feature type="transmembrane region" description="Helical" evidence="1">
    <location>
        <begin position="33"/>
        <end position="51"/>
    </location>
</feature>
<accession>A0A345HQ80</accession>
<protein>
    <submittedName>
        <fullName evidence="2">Uncharacterized protein</fullName>
    </submittedName>
</protein>
<keyword evidence="1" id="KW-1133">Transmembrane helix</keyword>
<organism evidence="2 3">
    <name type="scientific">Streptomyces paludis</name>
    <dbReference type="NCBI Taxonomy" id="2282738"/>
    <lineage>
        <taxon>Bacteria</taxon>
        <taxon>Bacillati</taxon>
        <taxon>Actinomycetota</taxon>
        <taxon>Actinomycetes</taxon>
        <taxon>Kitasatosporales</taxon>
        <taxon>Streptomycetaceae</taxon>
        <taxon>Streptomyces</taxon>
    </lineage>
</organism>
<dbReference type="Proteomes" id="UP000253868">
    <property type="component" value="Chromosome"/>
</dbReference>
<proteinExistence type="predicted"/>
<gene>
    <name evidence="2" type="ORF">DVK44_15385</name>
</gene>
<keyword evidence="1" id="KW-0812">Transmembrane</keyword>
<dbReference type="OrthoDB" id="3697516at2"/>
<feature type="transmembrane region" description="Helical" evidence="1">
    <location>
        <begin position="90"/>
        <end position="112"/>
    </location>
</feature>
<evidence type="ECO:0000256" key="1">
    <source>
        <dbReference type="SAM" id="Phobius"/>
    </source>
</evidence>
<evidence type="ECO:0000313" key="3">
    <source>
        <dbReference type="Proteomes" id="UP000253868"/>
    </source>
</evidence>
<name>A0A345HQ80_9ACTN</name>
<dbReference type="KEGG" id="spad:DVK44_15385"/>
<feature type="transmembrane region" description="Helical" evidence="1">
    <location>
        <begin position="63"/>
        <end position="84"/>
    </location>
</feature>
<keyword evidence="3" id="KW-1185">Reference proteome</keyword>
<dbReference type="AlphaFoldDB" id="A0A345HQ80"/>
<dbReference type="EMBL" id="CP031194">
    <property type="protein sequence ID" value="AXG78854.1"/>
    <property type="molecule type" value="Genomic_DNA"/>
</dbReference>
<reference evidence="3" key="1">
    <citation type="submission" date="2018-07" db="EMBL/GenBank/DDBJ databases">
        <authorList>
            <person name="Zhao J."/>
        </authorList>
    </citation>
    <scope>NUCLEOTIDE SEQUENCE [LARGE SCALE GENOMIC DNA]</scope>
    <source>
        <strain evidence="3">GSSD-12</strain>
    </source>
</reference>
<sequence length="130" mass="13397">MTAALFLFMTLAQGLLAGLFVTGDAGLLTVHSAVGGTLSVVAAVQVIAAVLDRRGRARAGQPAGRRLIVLSVLALVMTVGQIGLGMARVVAPHMFIGVTTAAVAMLALLLVLTENRWIPVQVSGLAQEVR</sequence>